<organism evidence="6 7">
    <name type="scientific">Meira miltonrushii</name>
    <dbReference type="NCBI Taxonomy" id="1280837"/>
    <lineage>
        <taxon>Eukaryota</taxon>
        <taxon>Fungi</taxon>
        <taxon>Dikarya</taxon>
        <taxon>Basidiomycota</taxon>
        <taxon>Ustilaginomycotina</taxon>
        <taxon>Exobasidiomycetes</taxon>
        <taxon>Exobasidiales</taxon>
        <taxon>Brachybasidiaceae</taxon>
        <taxon>Meira</taxon>
    </lineage>
</organism>
<evidence type="ECO:0000256" key="4">
    <source>
        <dbReference type="ARBA" id="ARBA00023242"/>
    </source>
</evidence>
<keyword evidence="3" id="KW-0677">Repeat</keyword>
<dbReference type="Pfam" id="PF13855">
    <property type="entry name" value="LRR_8"/>
    <property type="match status" value="1"/>
</dbReference>
<reference evidence="6 7" key="1">
    <citation type="journal article" date="2018" name="Mol. Biol. Evol.">
        <title>Broad Genomic Sampling Reveals a Smut Pathogenic Ancestry of the Fungal Clade Ustilaginomycotina.</title>
        <authorList>
            <person name="Kijpornyongpan T."/>
            <person name="Mondo S.J."/>
            <person name="Barry K."/>
            <person name="Sandor L."/>
            <person name="Lee J."/>
            <person name="Lipzen A."/>
            <person name="Pangilinan J."/>
            <person name="LaButti K."/>
            <person name="Hainaut M."/>
            <person name="Henrissat B."/>
            <person name="Grigoriev I.V."/>
            <person name="Spatafora J.W."/>
            <person name="Aime M.C."/>
        </authorList>
    </citation>
    <scope>NUCLEOTIDE SEQUENCE [LARGE SCALE GENOMIC DNA]</scope>
    <source>
        <strain evidence="6 7">MCA 3882</strain>
    </source>
</reference>
<comment type="similarity">
    <text evidence="5">Belongs to the SDS22 family.</text>
</comment>
<dbReference type="InterPro" id="IPR050576">
    <property type="entry name" value="Cilia_flagella_integrity"/>
</dbReference>
<feature type="non-terminal residue" evidence="6">
    <location>
        <position position="1"/>
    </location>
</feature>
<dbReference type="SUPFAM" id="SSF52058">
    <property type="entry name" value="L domain-like"/>
    <property type="match status" value="1"/>
</dbReference>
<evidence type="ECO:0000313" key="6">
    <source>
        <dbReference type="EMBL" id="PWN35469.1"/>
    </source>
</evidence>
<dbReference type="OrthoDB" id="266138at2759"/>
<keyword evidence="4" id="KW-0539">Nucleus</keyword>
<dbReference type="Gene3D" id="3.80.10.10">
    <property type="entry name" value="Ribonuclease Inhibitor"/>
    <property type="match status" value="3"/>
</dbReference>
<evidence type="ECO:0000256" key="1">
    <source>
        <dbReference type="ARBA" id="ARBA00004123"/>
    </source>
</evidence>
<dbReference type="SMART" id="SM00369">
    <property type="entry name" value="LRR_TYP"/>
    <property type="match status" value="7"/>
</dbReference>
<dbReference type="InterPro" id="IPR032675">
    <property type="entry name" value="LRR_dom_sf"/>
</dbReference>
<evidence type="ECO:0000256" key="2">
    <source>
        <dbReference type="ARBA" id="ARBA00022614"/>
    </source>
</evidence>
<dbReference type="Proteomes" id="UP000245771">
    <property type="component" value="Unassembled WGS sequence"/>
</dbReference>
<dbReference type="PROSITE" id="PS51450">
    <property type="entry name" value="LRR"/>
    <property type="match status" value="6"/>
</dbReference>
<protein>
    <submittedName>
        <fullName evidence="6">L domain-like protein</fullName>
    </submittedName>
</protein>
<keyword evidence="7" id="KW-1185">Reference proteome</keyword>
<gene>
    <name evidence="6" type="ORF">FA14DRAFT_111658</name>
</gene>
<dbReference type="FunFam" id="3.80.10.10:FF:000055">
    <property type="entry name" value="Protein phosphatase 1 regulatory subunit 7"/>
    <property type="match status" value="1"/>
</dbReference>
<sequence>DDADLLSAFEEDTDVIDLTHLRLTSKSLRKMPLEKFVKLQRLHLRQNEISKFTEKDIGSLHELQELDMYDNSLEKTYGEVLKGCPNLETLDLSFNAIRHISHLSHLSKLHTLYLVQNKIAKVRPDDLAAPLGLTLKSLELGSNRLRSLENIGHLTQLEELWVGKNKITKLEGLDELANLRILSIQSNRITKLENLDKLHNLEELYLSHNGLERIEGLENNVKLTTLDIGANKVKEIENVGHLKNLEEFWANDNQIATINQLEKQLGPSLCPALNTVYLEGNPAQRTEGAHYRFKVKLALPQIKQIDATFVR</sequence>
<dbReference type="EMBL" id="KZ819603">
    <property type="protein sequence ID" value="PWN35469.1"/>
    <property type="molecule type" value="Genomic_DNA"/>
</dbReference>
<comment type="subcellular location">
    <subcellularLocation>
        <location evidence="1">Nucleus</location>
    </subcellularLocation>
</comment>
<feature type="non-terminal residue" evidence="6">
    <location>
        <position position="311"/>
    </location>
</feature>
<dbReference type="FunCoup" id="A0A316VCV3">
    <property type="interactions" value="197"/>
</dbReference>
<dbReference type="InterPro" id="IPR025875">
    <property type="entry name" value="Leu-rich_rpt_4"/>
</dbReference>
<dbReference type="InterPro" id="IPR001611">
    <property type="entry name" value="Leu-rich_rpt"/>
</dbReference>
<name>A0A316VCV3_9BASI</name>
<dbReference type="GO" id="GO:0005634">
    <property type="term" value="C:nucleus"/>
    <property type="evidence" value="ECO:0007669"/>
    <property type="project" value="UniProtKB-SubCell"/>
</dbReference>
<dbReference type="STRING" id="1280837.A0A316VCV3"/>
<dbReference type="Pfam" id="PF12799">
    <property type="entry name" value="LRR_4"/>
    <property type="match status" value="2"/>
</dbReference>
<dbReference type="AlphaFoldDB" id="A0A316VCV3"/>
<evidence type="ECO:0000256" key="5">
    <source>
        <dbReference type="ARBA" id="ARBA00023460"/>
    </source>
</evidence>
<keyword evidence="2" id="KW-0433">Leucine-rich repeat</keyword>
<dbReference type="InterPro" id="IPR003591">
    <property type="entry name" value="Leu-rich_rpt_typical-subtyp"/>
</dbReference>
<dbReference type="RefSeq" id="XP_025355771.1">
    <property type="nucleotide sequence ID" value="XM_025495952.1"/>
</dbReference>
<accession>A0A316VCV3</accession>
<dbReference type="GeneID" id="37017733"/>
<evidence type="ECO:0000256" key="3">
    <source>
        <dbReference type="ARBA" id="ARBA00022737"/>
    </source>
</evidence>
<dbReference type="SMART" id="SM00365">
    <property type="entry name" value="LRR_SD22"/>
    <property type="match status" value="10"/>
</dbReference>
<proteinExistence type="inferred from homology"/>
<evidence type="ECO:0000313" key="7">
    <source>
        <dbReference type="Proteomes" id="UP000245771"/>
    </source>
</evidence>
<dbReference type="PANTHER" id="PTHR45973:SF23">
    <property type="entry name" value="PROTEIN PHOSPHATASE 1 REGULATORY SUBUNIT 7"/>
    <property type="match status" value="1"/>
</dbReference>
<dbReference type="PANTHER" id="PTHR45973">
    <property type="entry name" value="PROTEIN PHOSPHATASE 1 REGULATORY SUBUNIT SDS22-RELATED"/>
    <property type="match status" value="1"/>
</dbReference>
<dbReference type="InParanoid" id="A0A316VCV3"/>